<sequence>MDNNSSVLATYIALLEELDLLNSETESKVICDNPDIFITKNVNFFTKSFTITLCAYLESFLKDITMTVIDNANQRLTQNKVAYNLAKWSVLKKKDLGELNDNELLFEDLRIKVTRKELDEFISGSPYKTEKLFKKIGIKLYEDLIYIEQKEKVISIVEKRNKIVHHNDNASDIAFSDISTNISTITEYMKNLNNLIKKEIEK</sequence>
<dbReference type="EMBL" id="PCMW01000080">
    <property type="protein sequence ID" value="PDS22776.1"/>
    <property type="molecule type" value="Genomic_DNA"/>
</dbReference>
<accession>A0A2H3KVM9</accession>
<dbReference type="OrthoDB" id="7065977at2"/>
<dbReference type="RefSeq" id="WP_097554680.1">
    <property type="nucleotide sequence ID" value="NZ_PCMW01000080.1"/>
</dbReference>
<proteinExistence type="predicted"/>
<evidence type="ECO:0000313" key="2">
    <source>
        <dbReference type="EMBL" id="PDS22776.1"/>
    </source>
</evidence>
<evidence type="ECO:0000259" key="1">
    <source>
        <dbReference type="Pfam" id="PF18735"/>
    </source>
</evidence>
<dbReference type="InterPro" id="IPR041519">
    <property type="entry name" value="HEPN_RiboL-PSP"/>
</dbReference>
<organism evidence="2 3">
    <name type="scientific">Flavobacterium branchiophilum</name>
    <dbReference type="NCBI Taxonomy" id="55197"/>
    <lineage>
        <taxon>Bacteria</taxon>
        <taxon>Pseudomonadati</taxon>
        <taxon>Bacteroidota</taxon>
        <taxon>Flavobacteriia</taxon>
        <taxon>Flavobacteriales</taxon>
        <taxon>Flavobacteriaceae</taxon>
        <taxon>Flavobacterium</taxon>
    </lineage>
</organism>
<comment type="caution">
    <text evidence="2">The sequence shown here is derived from an EMBL/GenBank/DDBJ whole genome shotgun (WGS) entry which is preliminary data.</text>
</comment>
<reference evidence="2 3" key="1">
    <citation type="submission" date="2017-09" db="EMBL/GenBank/DDBJ databases">
        <title>Whole genomes of Flavobacteriaceae.</title>
        <authorList>
            <person name="Stine C."/>
            <person name="Li C."/>
            <person name="Tadesse D."/>
        </authorList>
    </citation>
    <scope>NUCLEOTIDE SEQUENCE [LARGE SCALE GENOMIC DNA]</scope>
    <source>
        <strain evidence="2 3">ATCC 35036</strain>
    </source>
</reference>
<feature type="domain" description="RiboL-PSP-HEPN" evidence="1">
    <location>
        <begin position="33"/>
        <end position="197"/>
    </location>
</feature>
<dbReference type="Pfam" id="PF18735">
    <property type="entry name" value="HEPN_RiboL-PSP"/>
    <property type="match status" value="1"/>
</dbReference>
<dbReference type="Proteomes" id="UP000220828">
    <property type="component" value="Unassembled WGS sequence"/>
</dbReference>
<protein>
    <recommendedName>
        <fullName evidence="1">RiboL-PSP-HEPN domain-containing protein</fullName>
    </recommendedName>
</protein>
<name>A0A2H3KVM9_9FLAO</name>
<evidence type="ECO:0000313" key="3">
    <source>
        <dbReference type="Proteomes" id="UP000220828"/>
    </source>
</evidence>
<gene>
    <name evidence="2" type="ORF">B0A77_12730</name>
</gene>
<dbReference type="AlphaFoldDB" id="A0A2H3KVM9"/>